<evidence type="ECO:0000313" key="6">
    <source>
        <dbReference type="EMBL" id="MBC8178352.1"/>
    </source>
</evidence>
<evidence type="ECO:0000259" key="4">
    <source>
        <dbReference type="Pfam" id="PF01729"/>
    </source>
</evidence>
<feature type="domain" description="Quinolinate phosphoribosyl transferase N-terminal" evidence="5">
    <location>
        <begin position="11"/>
        <end position="87"/>
    </location>
</feature>
<dbReference type="Pfam" id="PF01729">
    <property type="entry name" value="QRPTase_C"/>
    <property type="match status" value="1"/>
</dbReference>
<dbReference type="SUPFAM" id="SSF51690">
    <property type="entry name" value="Nicotinate/Quinolinate PRTase C-terminal domain-like"/>
    <property type="match status" value="1"/>
</dbReference>
<sequence length="267" mass="28714">MKDIRDDIFKNIKDKMIDAVIVADGKGVIAGTDKAGCEAGHLGLTVKKLLAEGSFVKPGDIIGHFEGRIKEIIMGEDYLIGCIGKPSGIATAAHQFARAAGVRPKIVSGGWKKMPFEIKESIRNAVLAGGAFIRISDEPFIYLDKNYIAAFGGIGKCLGAVTHLKNHLKAVQLKGKYNNIGDEALEAVTLGADILFIDTGNMDDLNKVCARIKKAGRRNKIEIAFGGNIRLEEIEKLKSIDVDILDVGRAIIDAPLLDLKYGVNGSN</sequence>
<gene>
    <name evidence="6" type="ORF">H8E19_13180</name>
</gene>
<dbReference type="InterPro" id="IPR037128">
    <property type="entry name" value="Quinolinate_PRibosylTase_N_sf"/>
</dbReference>
<evidence type="ECO:0000313" key="7">
    <source>
        <dbReference type="Proteomes" id="UP000650524"/>
    </source>
</evidence>
<comment type="similarity">
    <text evidence="1">Belongs to the NadC/ModD family.</text>
</comment>
<name>A0A8J6MZV9_9DELT</name>
<accession>A0A8J6MZV9</accession>
<evidence type="ECO:0000256" key="1">
    <source>
        <dbReference type="ARBA" id="ARBA00009400"/>
    </source>
</evidence>
<evidence type="ECO:0000256" key="3">
    <source>
        <dbReference type="ARBA" id="ARBA00022679"/>
    </source>
</evidence>
<protein>
    <recommendedName>
        <fullName evidence="8">Quinolinate phosphoribosyl transferase</fullName>
    </recommendedName>
</protein>
<dbReference type="Proteomes" id="UP000650524">
    <property type="component" value="Unassembled WGS sequence"/>
</dbReference>
<dbReference type="InterPro" id="IPR013785">
    <property type="entry name" value="Aldolase_TIM"/>
</dbReference>
<comment type="caution">
    <text evidence="6">The sequence shown here is derived from an EMBL/GenBank/DDBJ whole genome shotgun (WGS) entry which is preliminary data.</text>
</comment>
<keyword evidence="3" id="KW-0808">Transferase</keyword>
<dbReference type="GO" id="GO:0005737">
    <property type="term" value="C:cytoplasm"/>
    <property type="evidence" value="ECO:0007669"/>
    <property type="project" value="TreeGrafter"/>
</dbReference>
<keyword evidence="2" id="KW-0328">Glycosyltransferase</keyword>
<feature type="domain" description="Quinolinate phosphoribosyl transferase C-terminal" evidence="4">
    <location>
        <begin position="89"/>
        <end position="260"/>
    </location>
</feature>
<dbReference type="InterPro" id="IPR027277">
    <property type="entry name" value="NadC/ModD"/>
</dbReference>
<evidence type="ECO:0000259" key="5">
    <source>
        <dbReference type="Pfam" id="PF02749"/>
    </source>
</evidence>
<dbReference type="EMBL" id="JACNJD010000275">
    <property type="protein sequence ID" value="MBC8178352.1"/>
    <property type="molecule type" value="Genomic_DNA"/>
</dbReference>
<evidence type="ECO:0008006" key="8">
    <source>
        <dbReference type="Google" id="ProtNLM"/>
    </source>
</evidence>
<dbReference type="Gene3D" id="3.90.1170.20">
    <property type="entry name" value="Quinolinate phosphoribosyl transferase, N-terminal domain"/>
    <property type="match status" value="1"/>
</dbReference>
<evidence type="ECO:0000256" key="2">
    <source>
        <dbReference type="ARBA" id="ARBA00022676"/>
    </source>
</evidence>
<organism evidence="6 7">
    <name type="scientific">Candidatus Desulfacyla euxinica</name>
    <dbReference type="NCBI Taxonomy" id="2841693"/>
    <lineage>
        <taxon>Bacteria</taxon>
        <taxon>Deltaproteobacteria</taxon>
        <taxon>Candidatus Desulfacyla</taxon>
    </lineage>
</organism>
<dbReference type="SUPFAM" id="SSF54675">
    <property type="entry name" value="Nicotinate/Quinolinate PRTase N-terminal domain-like"/>
    <property type="match status" value="1"/>
</dbReference>
<dbReference type="GO" id="GO:0034213">
    <property type="term" value="P:quinolinate catabolic process"/>
    <property type="evidence" value="ECO:0007669"/>
    <property type="project" value="TreeGrafter"/>
</dbReference>
<reference evidence="6 7" key="1">
    <citation type="submission" date="2020-08" db="EMBL/GenBank/DDBJ databases">
        <title>Bridging the membrane lipid divide: bacteria of the FCB group superphylum have the potential to synthesize archaeal ether lipids.</title>
        <authorList>
            <person name="Villanueva L."/>
            <person name="Von Meijenfeldt F.A.B."/>
            <person name="Westbye A.B."/>
            <person name="Yadav S."/>
            <person name="Hopmans E.C."/>
            <person name="Dutilh B.E."/>
            <person name="Sinninghe Damste J.S."/>
        </authorList>
    </citation>
    <scope>NUCLEOTIDE SEQUENCE [LARGE SCALE GENOMIC DNA]</scope>
    <source>
        <strain evidence="6">NIOZ-UU27</strain>
    </source>
</reference>
<dbReference type="AlphaFoldDB" id="A0A8J6MZV9"/>
<dbReference type="PANTHER" id="PTHR32179">
    <property type="entry name" value="NICOTINATE-NUCLEOTIDE PYROPHOSPHORYLASE [CARBOXYLATING]"/>
    <property type="match status" value="1"/>
</dbReference>
<dbReference type="Gene3D" id="3.20.20.70">
    <property type="entry name" value="Aldolase class I"/>
    <property type="match status" value="1"/>
</dbReference>
<dbReference type="GO" id="GO:0004514">
    <property type="term" value="F:nicotinate-nucleotide diphosphorylase (carboxylating) activity"/>
    <property type="evidence" value="ECO:0007669"/>
    <property type="project" value="InterPro"/>
</dbReference>
<proteinExistence type="inferred from homology"/>
<dbReference type="PANTHER" id="PTHR32179:SF3">
    <property type="entry name" value="NICOTINATE-NUCLEOTIDE PYROPHOSPHORYLASE [CARBOXYLATING]"/>
    <property type="match status" value="1"/>
</dbReference>
<dbReference type="Pfam" id="PF02749">
    <property type="entry name" value="QRPTase_N"/>
    <property type="match status" value="1"/>
</dbReference>
<dbReference type="GO" id="GO:0009435">
    <property type="term" value="P:NAD+ biosynthetic process"/>
    <property type="evidence" value="ECO:0007669"/>
    <property type="project" value="InterPro"/>
</dbReference>
<dbReference type="InterPro" id="IPR002638">
    <property type="entry name" value="Quinolinate_PRibosylTrfase_C"/>
</dbReference>
<dbReference type="InterPro" id="IPR022412">
    <property type="entry name" value="Quinolinate_PRibosylTrfase_N"/>
</dbReference>
<dbReference type="InterPro" id="IPR036068">
    <property type="entry name" value="Nicotinate_pribotase-like_C"/>
</dbReference>